<evidence type="ECO:0000256" key="9">
    <source>
        <dbReference type="ARBA" id="ARBA00022516"/>
    </source>
</evidence>
<dbReference type="RefSeq" id="WP_126310014.1">
    <property type="nucleotide sequence ID" value="NZ_AP018449.1"/>
</dbReference>
<evidence type="ECO:0000256" key="1">
    <source>
        <dbReference type="ARBA" id="ARBA00001698"/>
    </source>
</evidence>
<evidence type="ECO:0000256" key="7">
    <source>
        <dbReference type="ARBA" id="ARBA00019373"/>
    </source>
</evidence>
<dbReference type="UniPathway" id="UPA00557">
    <property type="reaction ID" value="UER00614"/>
</dbReference>
<accession>A0A348APZ9</accession>
<dbReference type="InterPro" id="IPR000374">
    <property type="entry name" value="PC_trans"/>
</dbReference>
<comment type="catalytic activity">
    <reaction evidence="1 18">
        <text>a 1,2-diacyl-sn-glycero-3-phosphate + CTP + H(+) = a CDP-1,2-diacyl-sn-glycerol + diphosphate</text>
        <dbReference type="Rhea" id="RHEA:16229"/>
        <dbReference type="ChEBI" id="CHEBI:15378"/>
        <dbReference type="ChEBI" id="CHEBI:33019"/>
        <dbReference type="ChEBI" id="CHEBI:37563"/>
        <dbReference type="ChEBI" id="CHEBI:58332"/>
        <dbReference type="ChEBI" id="CHEBI:58608"/>
        <dbReference type="EC" id="2.7.7.41"/>
    </reaction>
</comment>
<keyword evidence="8" id="KW-1003">Cell membrane</keyword>
<keyword evidence="14" id="KW-0443">Lipid metabolism</keyword>
<evidence type="ECO:0000256" key="18">
    <source>
        <dbReference type="RuleBase" id="RU003938"/>
    </source>
</evidence>
<dbReference type="PROSITE" id="PS01315">
    <property type="entry name" value="CDS"/>
    <property type="match status" value="1"/>
</dbReference>
<keyword evidence="21" id="KW-1185">Reference proteome</keyword>
<dbReference type="EMBL" id="AP018449">
    <property type="protein sequence ID" value="BBB93147.1"/>
    <property type="molecule type" value="Genomic_DNA"/>
</dbReference>
<feature type="transmembrane region" description="Helical" evidence="19">
    <location>
        <begin position="78"/>
        <end position="97"/>
    </location>
</feature>
<keyword evidence="17" id="KW-1208">Phospholipid metabolism</keyword>
<evidence type="ECO:0000256" key="11">
    <source>
        <dbReference type="ARBA" id="ARBA00022692"/>
    </source>
</evidence>
<evidence type="ECO:0000256" key="13">
    <source>
        <dbReference type="ARBA" id="ARBA00022989"/>
    </source>
</evidence>
<proteinExistence type="inferred from homology"/>
<protein>
    <recommendedName>
        <fullName evidence="7 18">Phosphatidate cytidylyltransferase</fullName>
        <ecNumber evidence="6 18">2.7.7.41</ecNumber>
    </recommendedName>
</protein>
<keyword evidence="15 19" id="KW-0472">Membrane</keyword>
<keyword evidence="16" id="KW-0594">Phospholipid biosynthesis</keyword>
<evidence type="ECO:0000256" key="8">
    <source>
        <dbReference type="ARBA" id="ARBA00022475"/>
    </source>
</evidence>
<evidence type="ECO:0000256" key="6">
    <source>
        <dbReference type="ARBA" id="ARBA00012487"/>
    </source>
</evidence>
<feature type="transmembrane region" description="Helical" evidence="19">
    <location>
        <begin position="104"/>
        <end position="123"/>
    </location>
</feature>
<evidence type="ECO:0000256" key="15">
    <source>
        <dbReference type="ARBA" id="ARBA00023136"/>
    </source>
</evidence>
<keyword evidence="13 19" id="KW-1133">Transmembrane helix</keyword>
<gene>
    <name evidence="20" type="primary">cdsA</name>
    <name evidence="20" type="ORF">MAMMFC1_03856</name>
</gene>
<evidence type="ECO:0000256" key="19">
    <source>
        <dbReference type="SAM" id="Phobius"/>
    </source>
</evidence>
<keyword evidence="10 18" id="KW-0808">Transferase</keyword>
<dbReference type="Proteomes" id="UP000276437">
    <property type="component" value="Chromosome"/>
</dbReference>
<feature type="transmembrane region" description="Helical" evidence="19">
    <location>
        <begin position="51"/>
        <end position="72"/>
    </location>
</feature>
<keyword evidence="11 18" id="KW-0812">Transmembrane</keyword>
<dbReference type="GO" id="GO:0004605">
    <property type="term" value="F:phosphatidate cytidylyltransferase activity"/>
    <property type="evidence" value="ECO:0007669"/>
    <property type="project" value="UniProtKB-EC"/>
</dbReference>
<dbReference type="GO" id="GO:0016024">
    <property type="term" value="P:CDP-diacylglycerol biosynthetic process"/>
    <property type="evidence" value="ECO:0007669"/>
    <property type="project" value="UniProtKB-UniPathway"/>
</dbReference>
<keyword evidence="12 18" id="KW-0548">Nucleotidyltransferase</keyword>
<comment type="pathway">
    <text evidence="4">Lipid metabolism.</text>
</comment>
<evidence type="ECO:0000256" key="10">
    <source>
        <dbReference type="ARBA" id="ARBA00022679"/>
    </source>
</evidence>
<name>A0A348APZ9_9FIRM</name>
<evidence type="ECO:0000256" key="4">
    <source>
        <dbReference type="ARBA" id="ARBA00005189"/>
    </source>
</evidence>
<dbReference type="GO" id="GO:0005886">
    <property type="term" value="C:plasma membrane"/>
    <property type="evidence" value="ECO:0007669"/>
    <property type="project" value="UniProtKB-SubCell"/>
</dbReference>
<comment type="subcellular location">
    <subcellularLocation>
        <location evidence="2">Cell membrane</location>
        <topology evidence="2">Multi-pass membrane protein</topology>
    </subcellularLocation>
</comment>
<comment type="pathway">
    <text evidence="3 18">Phospholipid metabolism; CDP-diacylglycerol biosynthesis; CDP-diacylglycerol from sn-glycerol 3-phosphate: step 3/3.</text>
</comment>
<sequence>MLGKRILTAIVGIPIIIYAINYGQWVFAIAVMLLALIAWHEYSTMMKKKEINVGYYPGMIIIVFFVGCSWLGNADETILVIMLLIIYVLAGTVFSYSHFSIADAAFTVLGICYIGLTFAHLLMLRFTEQSQYINTNMGELSVGAIYVWLAFIGTWASDTFAFFIGSKLGRHRLCPAVSPGKTYEGVIGGFIGSLTGVLAFGSLAYLPYIHLVLIGLLIGIAAPLGDLVESALKRYAGVKDSGNILPGHGGILDRFDAMMITVPAVFYYINFFVLH</sequence>
<evidence type="ECO:0000313" key="20">
    <source>
        <dbReference type="EMBL" id="BBB93147.1"/>
    </source>
</evidence>
<evidence type="ECO:0000313" key="21">
    <source>
        <dbReference type="Proteomes" id="UP000276437"/>
    </source>
</evidence>
<evidence type="ECO:0000256" key="5">
    <source>
        <dbReference type="ARBA" id="ARBA00010185"/>
    </source>
</evidence>
<evidence type="ECO:0000256" key="3">
    <source>
        <dbReference type="ARBA" id="ARBA00005119"/>
    </source>
</evidence>
<feature type="transmembrane region" description="Helical" evidence="19">
    <location>
        <begin position="185"/>
        <end position="203"/>
    </location>
</feature>
<dbReference type="OrthoDB" id="9799199at2"/>
<dbReference type="AlphaFoldDB" id="A0A348APZ9"/>
<dbReference type="Pfam" id="PF01148">
    <property type="entry name" value="CTP_transf_1"/>
    <property type="match status" value="1"/>
</dbReference>
<feature type="transmembrane region" description="Helical" evidence="19">
    <location>
        <begin position="143"/>
        <end position="164"/>
    </location>
</feature>
<dbReference type="PANTHER" id="PTHR46382">
    <property type="entry name" value="PHOSPHATIDATE CYTIDYLYLTRANSFERASE"/>
    <property type="match status" value="1"/>
</dbReference>
<organism evidence="20 21">
    <name type="scientific">Methylomusa anaerophila</name>
    <dbReference type="NCBI Taxonomy" id="1930071"/>
    <lineage>
        <taxon>Bacteria</taxon>
        <taxon>Bacillati</taxon>
        <taxon>Bacillota</taxon>
        <taxon>Negativicutes</taxon>
        <taxon>Selenomonadales</taxon>
        <taxon>Sporomusaceae</taxon>
        <taxon>Methylomusa</taxon>
    </lineage>
</organism>
<dbReference type="EC" id="2.7.7.41" evidence="6 18"/>
<evidence type="ECO:0000256" key="16">
    <source>
        <dbReference type="ARBA" id="ARBA00023209"/>
    </source>
</evidence>
<dbReference type="KEGG" id="mana:MAMMFC1_03856"/>
<evidence type="ECO:0000256" key="12">
    <source>
        <dbReference type="ARBA" id="ARBA00022695"/>
    </source>
</evidence>
<evidence type="ECO:0000256" key="17">
    <source>
        <dbReference type="ARBA" id="ARBA00023264"/>
    </source>
</evidence>
<reference evidence="20 21" key="1">
    <citation type="journal article" date="2018" name="Int. J. Syst. Evol. Microbiol.">
        <title>Methylomusa anaerophila gen. nov., sp. nov., an anaerobic methanol-utilizing bacterium isolated from a microbial fuel cell.</title>
        <authorList>
            <person name="Amano N."/>
            <person name="Yamamuro A."/>
            <person name="Miyahara M."/>
            <person name="Kouzuma A."/>
            <person name="Abe T."/>
            <person name="Watanabe K."/>
        </authorList>
    </citation>
    <scope>NUCLEOTIDE SEQUENCE [LARGE SCALE GENOMIC DNA]</scope>
    <source>
        <strain evidence="20 21">MMFC1</strain>
    </source>
</reference>
<evidence type="ECO:0000256" key="2">
    <source>
        <dbReference type="ARBA" id="ARBA00004651"/>
    </source>
</evidence>
<keyword evidence="9" id="KW-0444">Lipid biosynthesis</keyword>
<comment type="similarity">
    <text evidence="5 18">Belongs to the CDS family.</text>
</comment>
<evidence type="ECO:0000256" key="14">
    <source>
        <dbReference type="ARBA" id="ARBA00023098"/>
    </source>
</evidence>
<feature type="transmembrane region" description="Helical" evidence="19">
    <location>
        <begin position="6"/>
        <end position="39"/>
    </location>
</feature>
<dbReference type="PANTHER" id="PTHR46382:SF1">
    <property type="entry name" value="PHOSPHATIDATE CYTIDYLYLTRANSFERASE"/>
    <property type="match status" value="1"/>
</dbReference>